<feature type="region of interest" description="Disordered" evidence="13">
    <location>
        <begin position="189"/>
        <end position="232"/>
    </location>
</feature>
<keyword evidence="8" id="KW-0010">Activator</keyword>
<dbReference type="PROSITE" id="PS00028">
    <property type="entry name" value="ZINC_FINGER_C2H2_1"/>
    <property type="match status" value="4"/>
</dbReference>
<dbReference type="PROSITE" id="PS50157">
    <property type="entry name" value="ZINC_FINGER_C2H2_2"/>
    <property type="match status" value="4"/>
</dbReference>
<evidence type="ECO:0000256" key="6">
    <source>
        <dbReference type="ARBA" id="ARBA00023015"/>
    </source>
</evidence>
<reference evidence="16" key="1">
    <citation type="journal article" date="2016" name="Nat. Commun.">
        <title>Genome analysis of three Pneumocystis species reveals adaptation mechanisms to life exclusively in mammalian hosts.</title>
        <authorList>
            <person name="Ma L."/>
            <person name="Chen Z."/>
            <person name="Huang D.W."/>
            <person name="Kutty G."/>
            <person name="Ishihara M."/>
            <person name="Wang H."/>
            <person name="Abouelleil A."/>
            <person name="Bishop L."/>
            <person name="Davey E."/>
            <person name="Deng R."/>
            <person name="Deng X."/>
            <person name="Fan L."/>
            <person name="Fantoni G."/>
            <person name="Fitzgerald M."/>
            <person name="Gogineni E."/>
            <person name="Goldberg J.M."/>
            <person name="Handley G."/>
            <person name="Hu X."/>
            <person name="Huber C."/>
            <person name="Jiao X."/>
            <person name="Jones K."/>
            <person name="Levin J.Z."/>
            <person name="Liu Y."/>
            <person name="Macdonald P."/>
            <person name="Melnikov A."/>
            <person name="Raley C."/>
            <person name="Sassi M."/>
            <person name="Sherman B.T."/>
            <person name="Song X."/>
            <person name="Sykes S."/>
            <person name="Tran B."/>
            <person name="Walsh L."/>
            <person name="Xia Y."/>
            <person name="Yang J."/>
            <person name="Young S."/>
            <person name="Zeng Q."/>
            <person name="Zheng X."/>
            <person name="Stephens R."/>
            <person name="Nusbaum C."/>
            <person name="Birren B.W."/>
            <person name="Azadi P."/>
            <person name="Lempicki R.A."/>
            <person name="Cuomo C.A."/>
            <person name="Kovacs J.A."/>
        </authorList>
    </citation>
    <scope>NUCLEOTIDE SEQUENCE [LARGE SCALE GENOMIC DNA]</scope>
    <source>
        <strain evidence="16">B80</strain>
    </source>
</reference>
<comment type="subcellular location">
    <subcellularLocation>
        <location evidence="1">Nucleus</location>
    </subcellularLocation>
</comment>
<dbReference type="RefSeq" id="XP_018226089.1">
    <property type="nucleotide sequence ID" value="XM_018370372.1"/>
</dbReference>
<evidence type="ECO:0000256" key="11">
    <source>
        <dbReference type="PROSITE-ProRule" id="PRU00042"/>
    </source>
</evidence>
<keyword evidence="4 11" id="KW-0863">Zinc-finger</keyword>
<evidence type="ECO:0000256" key="2">
    <source>
        <dbReference type="ARBA" id="ARBA00022723"/>
    </source>
</evidence>
<dbReference type="FunFam" id="3.30.160.60:FF:002157">
    <property type="entry name" value="Transcription factor"/>
    <property type="match status" value="1"/>
</dbReference>
<feature type="domain" description="C2H2-type" evidence="14">
    <location>
        <begin position="63"/>
        <end position="90"/>
    </location>
</feature>
<dbReference type="InterPro" id="IPR036236">
    <property type="entry name" value="Znf_C2H2_sf"/>
</dbReference>
<dbReference type="AlphaFoldDB" id="A0A0W4ZJJ6"/>
<sequence length="309" mass="35172">MATIQSKQLDDKDLKGKGVETKGMGESKNKRRYPCSFEGCNKAFQQQAHLRIHLRCHSGEKPFVCGQCGKTFAQLGNLKTHQRRHTGEKPYICTYTNCGKKFAQKGNLRAHKLIHEGARPYVCRLDNCTKTFTQLGNLKVHQNKFHNESICRFNAKLKSLQLPNAEDEQLLDYFLTLYRYSNQGIKGRGKEKTELPLKKETESANEAIDASSDFSTDSSHLPFSDKMGSQTMKHENLSTTNDIDLDELLELNQEKIEQLIACNKLEKNVSDDLQDNLQNTLQELEQINVRDLLLQLDDPSNLNDMAGFS</sequence>
<feature type="coiled-coil region" evidence="12">
    <location>
        <begin position="248"/>
        <end position="290"/>
    </location>
</feature>
<dbReference type="PANTHER" id="PTHR14003">
    <property type="entry name" value="TRANSCRIPTIONAL REPRESSOR PROTEIN YY"/>
    <property type="match status" value="1"/>
</dbReference>
<keyword evidence="9" id="KW-0804">Transcription</keyword>
<dbReference type="PANTHER" id="PTHR14003:SF24">
    <property type="entry name" value="ZINC FINGER PROTEIN 410"/>
    <property type="match status" value="1"/>
</dbReference>
<evidence type="ECO:0000256" key="9">
    <source>
        <dbReference type="ARBA" id="ARBA00023163"/>
    </source>
</evidence>
<gene>
    <name evidence="15" type="ORF">T552_01806</name>
</gene>
<keyword evidence="6" id="KW-0805">Transcription regulation</keyword>
<keyword evidence="10" id="KW-0539">Nucleus</keyword>
<dbReference type="InterPro" id="IPR013087">
    <property type="entry name" value="Znf_C2H2_type"/>
</dbReference>
<keyword evidence="12" id="KW-0175">Coiled coil</keyword>
<protein>
    <recommendedName>
        <fullName evidence="14">C2H2-type domain-containing protein</fullName>
    </recommendedName>
</protein>
<proteinExistence type="predicted"/>
<feature type="domain" description="C2H2-type" evidence="14">
    <location>
        <begin position="121"/>
        <end position="146"/>
    </location>
</feature>
<feature type="compositionally biased region" description="Basic and acidic residues" evidence="13">
    <location>
        <begin position="8"/>
        <end position="28"/>
    </location>
</feature>
<dbReference type="FunFam" id="3.30.160.60:FF:000125">
    <property type="entry name" value="Putative zinc finger protein 143"/>
    <property type="match status" value="1"/>
</dbReference>
<dbReference type="Proteomes" id="UP000054454">
    <property type="component" value="Unassembled WGS sequence"/>
</dbReference>
<evidence type="ECO:0000256" key="4">
    <source>
        <dbReference type="ARBA" id="ARBA00022771"/>
    </source>
</evidence>
<evidence type="ECO:0000256" key="3">
    <source>
        <dbReference type="ARBA" id="ARBA00022737"/>
    </source>
</evidence>
<evidence type="ECO:0000256" key="8">
    <source>
        <dbReference type="ARBA" id="ARBA00023159"/>
    </source>
</evidence>
<dbReference type="OrthoDB" id="427030at2759"/>
<evidence type="ECO:0000256" key="12">
    <source>
        <dbReference type="SAM" id="Coils"/>
    </source>
</evidence>
<keyword evidence="3" id="KW-0677">Repeat</keyword>
<keyword evidence="7" id="KW-0238">DNA-binding</keyword>
<dbReference type="FunFam" id="3.30.160.60:FF:000417">
    <property type="entry name" value="Zinc finger protein"/>
    <property type="match status" value="1"/>
</dbReference>
<keyword evidence="2" id="KW-0479">Metal-binding</keyword>
<name>A0A0W4ZJJ6_PNEC8</name>
<evidence type="ECO:0000313" key="15">
    <source>
        <dbReference type="EMBL" id="KTW28546.1"/>
    </source>
</evidence>
<evidence type="ECO:0000313" key="16">
    <source>
        <dbReference type="Proteomes" id="UP000054454"/>
    </source>
</evidence>
<dbReference type="EMBL" id="LFVZ01000007">
    <property type="protein sequence ID" value="KTW28546.1"/>
    <property type="molecule type" value="Genomic_DNA"/>
</dbReference>
<feature type="domain" description="C2H2-type" evidence="14">
    <location>
        <begin position="33"/>
        <end position="62"/>
    </location>
</feature>
<dbReference type="GO" id="GO:0005667">
    <property type="term" value="C:transcription regulator complex"/>
    <property type="evidence" value="ECO:0007669"/>
    <property type="project" value="TreeGrafter"/>
</dbReference>
<evidence type="ECO:0000256" key="7">
    <source>
        <dbReference type="ARBA" id="ARBA00023125"/>
    </source>
</evidence>
<organism evidence="15 16">
    <name type="scientific">Pneumocystis carinii (strain B80)</name>
    <name type="common">Rat pneumocystis pneumonia agent</name>
    <name type="synonym">Pneumocystis carinii f. sp. carinii</name>
    <dbReference type="NCBI Taxonomy" id="1408658"/>
    <lineage>
        <taxon>Eukaryota</taxon>
        <taxon>Fungi</taxon>
        <taxon>Dikarya</taxon>
        <taxon>Ascomycota</taxon>
        <taxon>Taphrinomycotina</taxon>
        <taxon>Pneumocystomycetes</taxon>
        <taxon>Pneumocystaceae</taxon>
        <taxon>Pneumocystis</taxon>
    </lineage>
</organism>
<evidence type="ECO:0000256" key="10">
    <source>
        <dbReference type="ARBA" id="ARBA00023242"/>
    </source>
</evidence>
<evidence type="ECO:0000256" key="5">
    <source>
        <dbReference type="ARBA" id="ARBA00022833"/>
    </source>
</evidence>
<keyword evidence="16" id="KW-1185">Reference proteome</keyword>
<evidence type="ECO:0000256" key="1">
    <source>
        <dbReference type="ARBA" id="ARBA00004123"/>
    </source>
</evidence>
<dbReference type="GO" id="GO:0000785">
    <property type="term" value="C:chromatin"/>
    <property type="evidence" value="ECO:0007669"/>
    <property type="project" value="TreeGrafter"/>
</dbReference>
<feature type="compositionally biased region" description="Polar residues" evidence="13">
    <location>
        <begin position="212"/>
        <end position="232"/>
    </location>
</feature>
<dbReference type="GO" id="GO:0008270">
    <property type="term" value="F:zinc ion binding"/>
    <property type="evidence" value="ECO:0007669"/>
    <property type="project" value="UniProtKB-KW"/>
</dbReference>
<dbReference type="SUPFAM" id="SSF57667">
    <property type="entry name" value="beta-beta-alpha zinc fingers"/>
    <property type="match status" value="3"/>
</dbReference>
<evidence type="ECO:0000259" key="14">
    <source>
        <dbReference type="PROSITE" id="PS50157"/>
    </source>
</evidence>
<feature type="region of interest" description="Disordered" evidence="13">
    <location>
        <begin position="1"/>
        <end position="29"/>
    </location>
</feature>
<dbReference type="VEuPathDB" id="FungiDB:T552_01806"/>
<dbReference type="GO" id="GO:0000981">
    <property type="term" value="F:DNA-binding transcription factor activity, RNA polymerase II-specific"/>
    <property type="evidence" value="ECO:0007669"/>
    <property type="project" value="UniProtKB-ARBA"/>
</dbReference>
<dbReference type="FunFam" id="3.30.160.60:FF:002343">
    <property type="entry name" value="Zinc finger protein 33A"/>
    <property type="match status" value="1"/>
</dbReference>
<evidence type="ECO:0000256" key="13">
    <source>
        <dbReference type="SAM" id="MobiDB-lite"/>
    </source>
</evidence>
<dbReference type="Gene3D" id="3.30.160.60">
    <property type="entry name" value="Classic Zinc Finger"/>
    <property type="match status" value="4"/>
</dbReference>
<keyword evidence="5" id="KW-0862">Zinc</keyword>
<dbReference type="GO" id="GO:0000978">
    <property type="term" value="F:RNA polymerase II cis-regulatory region sequence-specific DNA binding"/>
    <property type="evidence" value="ECO:0007669"/>
    <property type="project" value="TreeGrafter"/>
</dbReference>
<dbReference type="Pfam" id="PF00096">
    <property type="entry name" value="zf-C2H2"/>
    <property type="match status" value="4"/>
</dbReference>
<feature type="domain" description="C2H2-type" evidence="14">
    <location>
        <begin position="91"/>
        <end position="120"/>
    </location>
</feature>
<dbReference type="GeneID" id="28936575"/>
<feature type="compositionally biased region" description="Basic and acidic residues" evidence="13">
    <location>
        <begin position="189"/>
        <end position="202"/>
    </location>
</feature>
<dbReference type="SMART" id="SM00355">
    <property type="entry name" value="ZnF_C2H2"/>
    <property type="match status" value="4"/>
</dbReference>
<comment type="caution">
    <text evidence="15">The sequence shown here is derived from an EMBL/GenBank/DDBJ whole genome shotgun (WGS) entry which is preliminary data.</text>
</comment>
<accession>A0A0W4ZJJ6</accession>